<dbReference type="PANTHER" id="PTHR36727">
    <property type="entry name" value="NAD(P)H-QUINONE OXIDOREDUCTASE SUBUNIT L, CHLOROPLASTIC"/>
    <property type="match status" value="1"/>
</dbReference>
<dbReference type="STRING" id="3218.A0A2K1IH93"/>
<evidence type="ECO:0000256" key="12">
    <source>
        <dbReference type="ARBA" id="ARBA00048026"/>
    </source>
</evidence>
<reference evidence="15" key="3">
    <citation type="submission" date="2020-12" db="UniProtKB">
        <authorList>
            <consortium name="EnsemblPlants"/>
        </authorList>
    </citation>
    <scope>IDENTIFICATION</scope>
</reference>
<feature type="transmembrane region" description="Helical" evidence="13">
    <location>
        <begin position="161"/>
        <end position="182"/>
    </location>
</feature>
<evidence type="ECO:0000313" key="15">
    <source>
        <dbReference type="EnsemblPlants" id="PAC:32908713.CDS.1"/>
    </source>
</evidence>
<dbReference type="InterPro" id="IPR019654">
    <property type="entry name" value="NADH-quinone_OxRdatse_su_L"/>
</dbReference>
<evidence type="ECO:0000256" key="2">
    <source>
        <dbReference type="ARBA" id="ARBA00022692"/>
    </source>
</evidence>
<evidence type="ECO:0000256" key="8">
    <source>
        <dbReference type="ARBA" id="ARBA00023027"/>
    </source>
</evidence>
<dbReference type="GO" id="GO:0016020">
    <property type="term" value="C:membrane"/>
    <property type="evidence" value="ECO:0007669"/>
    <property type="project" value="UniProtKB-SubCell"/>
</dbReference>
<evidence type="ECO:0000256" key="5">
    <source>
        <dbReference type="ARBA" id="ARBA00022957"/>
    </source>
</evidence>
<keyword evidence="10 13" id="KW-0472">Membrane</keyword>
<evidence type="ECO:0000256" key="10">
    <source>
        <dbReference type="ARBA" id="ARBA00023136"/>
    </source>
</evidence>
<keyword evidence="5" id="KW-0618">Plastoquinone</keyword>
<dbReference type="Proteomes" id="UP000006727">
    <property type="component" value="Chromosome 24"/>
</dbReference>
<keyword evidence="8" id="KW-0520">NAD</keyword>
<evidence type="ECO:0000256" key="4">
    <source>
        <dbReference type="ARBA" id="ARBA00022857"/>
    </source>
</evidence>
<name>A0A2K1IH93_PHYPA</name>
<dbReference type="PANTHER" id="PTHR36727:SF2">
    <property type="entry name" value="NAD(P)H-QUINONE OXIDOREDUCTASE SUBUNIT L, CHLOROPLASTIC"/>
    <property type="match status" value="1"/>
</dbReference>
<evidence type="ECO:0000256" key="13">
    <source>
        <dbReference type="SAM" id="Phobius"/>
    </source>
</evidence>
<dbReference type="GO" id="GO:0016655">
    <property type="term" value="F:oxidoreductase activity, acting on NAD(P)H, quinone or similar compound as acceptor"/>
    <property type="evidence" value="ECO:0007669"/>
    <property type="project" value="InterPro"/>
</dbReference>
<dbReference type="RefSeq" id="XP_024363968.1">
    <property type="nucleotide sequence ID" value="XM_024508200.2"/>
</dbReference>
<evidence type="ECO:0000313" key="16">
    <source>
        <dbReference type="Proteomes" id="UP000006727"/>
    </source>
</evidence>
<evidence type="ECO:0000256" key="11">
    <source>
        <dbReference type="ARBA" id="ARBA00047726"/>
    </source>
</evidence>
<dbReference type="GO" id="GO:0048038">
    <property type="term" value="F:quinone binding"/>
    <property type="evidence" value="ECO:0007669"/>
    <property type="project" value="UniProtKB-KW"/>
</dbReference>
<gene>
    <name evidence="15" type="primary">LOC112276672</name>
    <name evidence="14" type="ORF">PHYPA_029238</name>
</gene>
<keyword evidence="9" id="KW-0793">Thylakoid</keyword>
<evidence type="ECO:0000256" key="3">
    <source>
        <dbReference type="ARBA" id="ARBA00022719"/>
    </source>
</evidence>
<dbReference type="AlphaFoldDB" id="A0A2K1IH93"/>
<keyword evidence="4" id="KW-0521">NADP</keyword>
<dbReference type="OrthoDB" id="2016985at2759"/>
<comment type="subcellular location">
    <subcellularLocation>
        <location evidence="1">Membrane</location>
        <topology evidence="1">Multi-pass membrane protein</topology>
    </subcellularLocation>
</comment>
<reference evidence="14 16" key="1">
    <citation type="journal article" date="2008" name="Science">
        <title>The Physcomitrella genome reveals evolutionary insights into the conquest of land by plants.</title>
        <authorList>
            <person name="Rensing S."/>
            <person name="Lang D."/>
            <person name="Zimmer A."/>
            <person name="Terry A."/>
            <person name="Salamov A."/>
            <person name="Shapiro H."/>
            <person name="Nishiyama T."/>
            <person name="Perroud P.-F."/>
            <person name="Lindquist E."/>
            <person name="Kamisugi Y."/>
            <person name="Tanahashi T."/>
            <person name="Sakakibara K."/>
            <person name="Fujita T."/>
            <person name="Oishi K."/>
            <person name="Shin-I T."/>
            <person name="Kuroki Y."/>
            <person name="Toyoda A."/>
            <person name="Suzuki Y."/>
            <person name="Hashimoto A."/>
            <person name="Yamaguchi K."/>
            <person name="Sugano A."/>
            <person name="Kohara Y."/>
            <person name="Fujiyama A."/>
            <person name="Anterola A."/>
            <person name="Aoki S."/>
            <person name="Ashton N."/>
            <person name="Barbazuk W.B."/>
            <person name="Barker E."/>
            <person name="Bennetzen J."/>
            <person name="Bezanilla M."/>
            <person name="Blankenship R."/>
            <person name="Cho S.H."/>
            <person name="Dutcher S."/>
            <person name="Estelle M."/>
            <person name="Fawcett J.A."/>
            <person name="Gundlach H."/>
            <person name="Hanada K."/>
            <person name="Heyl A."/>
            <person name="Hicks K.A."/>
            <person name="Hugh J."/>
            <person name="Lohr M."/>
            <person name="Mayer K."/>
            <person name="Melkozernov A."/>
            <person name="Murata T."/>
            <person name="Nelson D."/>
            <person name="Pils B."/>
            <person name="Prigge M."/>
            <person name="Reiss B."/>
            <person name="Renner T."/>
            <person name="Rombauts S."/>
            <person name="Rushton P."/>
            <person name="Sanderfoot A."/>
            <person name="Schween G."/>
            <person name="Shiu S.-H."/>
            <person name="Stueber K."/>
            <person name="Theodoulou F.L."/>
            <person name="Tu H."/>
            <person name="Van de Peer Y."/>
            <person name="Verrier P.J."/>
            <person name="Waters E."/>
            <person name="Wood A."/>
            <person name="Yang L."/>
            <person name="Cove D."/>
            <person name="Cuming A."/>
            <person name="Hasebe M."/>
            <person name="Lucas S."/>
            <person name="Mishler D.B."/>
            <person name="Reski R."/>
            <person name="Grigoriev I."/>
            <person name="Quatrano R.S."/>
            <person name="Boore J.L."/>
        </authorList>
    </citation>
    <scope>NUCLEOTIDE SEQUENCE [LARGE SCALE GENOMIC DNA]</scope>
    <source>
        <strain evidence="15 16">cv. Gransden 2004</strain>
    </source>
</reference>
<keyword evidence="6" id="KW-1278">Translocase</keyword>
<dbReference type="PaxDb" id="3218-PP1S101_245V6.1"/>
<organism evidence="14">
    <name type="scientific">Physcomitrium patens</name>
    <name type="common">Spreading-leaved earth moss</name>
    <name type="synonym">Physcomitrella patens</name>
    <dbReference type="NCBI Taxonomy" id="3218"/>
    <lineage>
        <taxon>Eukaryota</taxon>
        <taxon>Viridiplantae</taxon>
        <taxon>Streptophyta</taxon>
        <taxon>Embryophyta</taxon>
        <taxon>Bryophyta</taxon>
        <taxon>Bryophytina</taxon>
        <taxon>Bryopsida</taxon>
        <taxon>Funariidae</taxon>
        <taxon>Funariales</taxon>
        <taxon>Funariaceae</taxon>
        <taxon>Physcomitrium</taxon>
    </lineage>
</organism>
<accession>A0A2K1IH93</accession>
<proteinExistence type="predicted"/>
<dbReference type="Gramene" id="Pp3c24_18490V3.2">
    <property type="protein sequence ID" value="PAC:32908714.CDS.1"/>
    <property type="gene ID" value="Pp3c24_18490"/>
</dbReference>
<dbReference type="GeneID" id="112276672"/>
<evidence type="ECO:0000256" key="1">
    <source>
        <dbReference type="ARBA" id="ARBA00004141"/>
    </source>
</evidence>
<feature type="transmembrane region" description="Helical" evidence="13">
    <location>
        <begin position="124"/>
        <end position="149"/>
    </location>
</feature>
<evidence type="ECO:0008006" key="17">
    <source>
        <dbReference type="Google" id="ProtNLM"/>
    </source>
</evidence>
<protein>
    <recommendedName>
        <fullName evidence="17">NAD(P)H-quinone oxidoreductase subunit L, chloroplastic</fullName>
    </recommendedName>
</protein>
<keyword evidence="7 13" id="KW-1133">Transmembrane helix</keyword>
<reference evidence="14 16" key="2">
    <citation type="journal article" date="2018" name="Plant J.">
        <title>The Physcomitrella patens chromosome-scale assembly reveals moss genome structure and evolution.</title>
        <authorList>
            <person name="Lang D."/>
            <person name="Ullrich K.K."/>
            <person name="Murat F."/>
            <person name="Fuchs J."/>
            <person name="Jenkins J."/>
            <person name="Haas F.B."/>
            <person name="Piednoel M."/>
            <person name="Gundlach H."/>
            <person name="Van Bel M."/>
            <person name="Meyberg R."/>
            <person name="Vives C."/>
            <person name="Morata J."/>
            <person name="Symeonidi A."/>
            <person name="Hiss M."/>
            <person name="Muchero W."/>
            <person name="Kamisugi Y."/>
            <person name="Saleh O."/>
            <person name="Blanc G."/>
            <person name="Decker E.L."/>
            <person name="van Gessel N."/>
            <person name="Grimwood J."/>
            <person name="Hayes R.D."/>
            <person name="Graham S.W."/>
            <person name="Gunter L.E."/>
            <person name="McDaniel S.F."/>
            <person name="Hoernstein S.N.W."/>
            <person name="Larsson A."/>
            <person name="Li F.W."/>
            <person name="Perroud P.F."/>
            <person name="Phillips J."/>
            <person name="Ranjan P."/>
            <person name="Rokshar D.S."/>
            <person name="Rothfels C.J."/>
            <person name="Schneider L."/>
            <person name="Shu S."/>
            <person name="Stevenson D.W."/>
            <person name="Thummler F."/>
            <person name="Tillich M."/>
            <person name="Villarreal Aguilar J.C."/>
            <person name="Widiez T."/>
            <person name="Wong G.K."/>
            <person name="Wymore A."/>
            <person name="Zhang Y."/>
            <person name="Zimmer A.D."/>
            <person name="Quatrano R.S."/>
            <person name="Mayer K.F.X."/>
            <person name="Goodstein D."/>
            <person name="Casacuberta J.M."/>
            <person name="Vandepoele K."/>
            <person name="Reski R."/>
            <person name="Cuming A.C."/>
            <person name="Tuskan G.A."/>
            <person name="Maumus F."/>
            <person name="Salse J."/>
            <person name="Schmutz J."/>
            <person name="Rensing S.A."/>
        </authorList>
    </citation>
    <scope>NUCLEOTIDE SEQUENCE [LARGE SCALE GENOMIC DNA]</scope>
    <source>
        <strain evidence="15 16">cv. Gransden 2004</strain>
    </source>
</reference>
<evidence type="ECO:0000256" key="9">
    <source>
        <dbReference type="ARBA" id="ARBA00023078"/>
    </source>
</evidence>
<sequence>MVTVSQLHLAGAASATLNAACAPRRTLSYRASLEPARGLSKLGIRKDVVPRRVFARVSGNGDVEVAKNGDGMAKEKGDGSSRLPFKGGEILASAAVFLQTSLPAHALVKEEIEEMMRFSPDEWINIYLTTGAAAVLYLFVIPLVIMNYLRLRWYNRTFLETYFQFMLVFLFFPGLLLLAPFVNFRRLPNDGSDKPW</sequence>
<keyword evidence="2 13" id="KW-0812">Transmembrane</keyword>
<dbReference type="EnsemblPlants" id="Pp3c24_18490V3.2">
    <property type="protein sequence ID" value="PAC:32908714.CDS.1"/>
    <property type="gene ID" value="Pp3c24_18490"/>
</dbReference>
<dbReference type="EMBL" id="ABEU02000024">
    <property type="protein sequence ID" value="PNR28645.1"/>
    <property type="molecule type" value="Genomic_DNA"/>
</dbReference>
<comment type="catalytic activity">
    <reaction evidence="11">
        <text>a plastoquinone + NADPH + (n+1) H(+)(in) = a plastoquinol + NADP(+) + n H(+)(out)</text>
        <dbReference type="Rhea" id="RHEA:42612"/>
        <dbReference type="Rhea" id="RHEA-COMP:9561"/>
        <dbReference type="Rhea" id="RHEA-COMP:9562"/>
        <dbReference type="ChEBI" id="CHEBI:15378"/>
        <dbReference type="ChEBI" id="CHEBI:17757"/>
        <dbReference type="ChEBI" id="CHEBI:57783"/>
        <dbReference type="ChEBI" id="CHEBI:58349"/>
        <dbReference type="ChEBI" id="CHEBI:62192"/>
    </reaction>
</comment>
<keyword evidence="16" id="KW-1185">Reference proteome</keyword>
<keyword evidence="3" id="KW-0874">Quinone</keyword>
<evidence type="ECO:0000256" key="7">
    <source>
        <dbReference type="ARBA" id="ARBA00022989"/>
    </source>
</evidence>
<evidence type="ECO:0000256" key="6">
    <source>
        <dbReference type="ARBA" id="ARBA00022967"/>
    </source>
</evidence>
<dbReference type="Pfam" id="PF10716">
    <property type="entry name" value="NdhL"/>
    <property type="match status" value="1"/>
</dbReference>
<dbReference type="Gramene" id="Pp3c24_18490V3.1">
    <property type="protein sequence ID" value="PAC:32908713.CDS.1"/>
    <property type="gene ID" value="Pp3c24_18490"/>
</dbReference>
<comment type="catalytic activity">
    <reaction evidence="12">
        <text>a plastoquinone + NADH + (n+1) H(+)(in) = a plastoquinol + NAD(+) + n H(+)(out)</text>
        <dbReference type="Rhea" id="RHEA:42608"/>
        <dbReference type="Rhea" id="RHEA-COMP:9561"/>
        <dbReference type="Rhea" id="RHEA-COMP:9562"/>
        <dbReference type="ChEBI" id="CHEBI:15378"/>
        <dbReference type="ChEBI" id="CHEBI:17757"/>
        <dbReference type="ChEBI" id="CHEBI:57540"/>
        <dbReference type="ChEBI" id="CHEBI:57945"/>
        <dbReference type="ChEBI" id="CHEBI:62192"/>
    </reaction>
</comment>
<evidence type="ECO:0000313" key="14">
    <source>
        <dbReference type="EMBL" id="PNR28645.1"/>
    </source>
</evidence>
<dbReference type="EnsemblPlants" id="Pp3c24_18490V3.1">
    <property type="protein sequence ID" value="PAC:32908713.CDS.1"/>
    <property type="gene ID" value="Pp3c24_18490"/>
</dbReference>